<dbReference type="PROSITE" id="PS51704">
    <property type="entry name" value="GP_PDE"/>
    <property type="match status" value="1"/>
</dbReference>
<dbReference type="Gene3D" id="3.20.20.190">
    <property type="entry name" value="Phosphatidylinositol (PI) phosphodiesterase"/>
    <property type="match status" value="1"/>
</dbReference>
<dbReference type="eggNOG" id="COG0584">
    <property type="taxonomic scope" value="Bacteria"/>
</dbReference>
<sequence>MTHTNSRPNPIIIAHRGASAFRPEHTLEAYELAIDLGADFIEPDLVVTRDGILIARHENELSGTTNVAEIDDFSNRKTTKLIDGNTVDGWFAEDFTLAELKTLRVKERIPKIRPHNKQFNGCFEIPTLEEIIDLAKQKTTELGRNIGIYPETKHPTFFAKEGKFFGGSEHENLINISLGQLLINTLIKKEFTDPTRLFIQSFEFENLLELQNSIMPKFGINIPLIQLYGSTLLPTQNSFQKPYDVIYNIKLGANISAIYGDLVNTCKLGLLNSLIGYGHLDNKHTLHYISDTYASGIGVWKNNLLSPISISLIEDAHEAGLWVHCYTFRPEEEYLTVKPDGTLQTMIEEIEQLINMGVDGFFCDDPATCREIIPIA</sequence>
<proteinExistence type="inferred from homology"/>
<keyword evidence="5" id="KW-0378">Hydrolase</keyword>
<organism evidence="8 9">
    <name type="scientific">Crocosphaera subtropica (strain ATCC 51142 / BH68)</name>
    <name type="common">Cyanothece sp. (strain ATCC 51142)</name>
    <dbReference type="NCBI Taxonomy" id="43989"/>
    <lineage>
        <taxon>Bacteria</taxon>
        <taxon>Bacillati</taxon>
        <taxon>Cyanobacteriota</taxon>
        <taxon>Cyanophyceae</taxon>
        <taxon>Oscillatoriophycideae</taxon>
        <taxon>Chroococcales</taxon>
        <taxon>Aphanothecaceae</taxon>
        <taxon>Crocosphaera</taxon>
        <taxon>Crocosphaera subtropica</taxon>
    </lineage>
</organism>
<dbReference type="SUPFAM" id="SSF51695">
    <property type="entry name" value="PLC-like phosphodiesterases"/>
    <property type="match status" value="1"/>
</dbReference>
<evidence type="ECO:0000259" key="7">
    <source>
        <dbReference type="PROSITE" id="PS51704"/>
    </source>
</evidence>
<dbReference type="InterPro" id="IPR030395">
    <property type="entry name" value="GP_PDE_dom"/>
</dbReference>
<dbReference type="EC" id="3.1.4.46" evidence="2"/>
<dbReference type="PANTHER" id="PTHR43620">
    <property type="entry name" value="GLYCEROPHOSPHORYL DIESTER PHOSPHODIESTERASE"/>
    <property type="match status" value="1"/>
</dbReference>
<dbReference type="EMBL" id="CP000806">
    <property type="protein sequence ID" value="ACB52869.1"/>
    <property type="molecule type" value="Genomic_DNA"/>
</dbReference>
<dbReference type="GO" id="GO:0008889">
    <property type="term" value="F:glycerophosphodiester phosphodiesterase activity"/>
    <property type="evidence" value="ECO:0007669"/>
    <property type="project" value="UniProtKB-EC"/>
</dbReference>
<comment type="similarity">
    <text evidence="1">Belongs to the glycerophosphoryl diester phosphodiesterase family.</text>
</comment>
<keyword evidence="9" id="KW-1185">Reference proteome</keyword>
<dbReference type="OrthoDB" id="384721at2"/>
<keyword evidence="4" id="KW-0319">Glycerol metabolism</keyword>
<evidence type="ECO:0000256" key="1">
    <source>
        <dbReference type="ARBA" id="ARBA00007277"/>
    </source>
</evidence>
<dbReference type="STRING" id="43989.cce_3521"/>
<evidence type="ECO:0000256" key="3">
    <source>
        <dbReference type="ARBA" id="ARBA00022729"/>
    </source>
</evidence>
<evidence type="ECO:0000256" key="6">
    <source>
        <dbReference type="ARBA" id="ARBA00047512"/>
    </source>
</evidence>
<evidence type="ECO:0000256" key="2">
    <source>
        <dbReference type="ARBA" id="ARBA00012247"/>
    </source>
</evidence>
<keyword evidence="3" id="KW-0732">Signal</keyword>
<feature type="domain" description="GP-PDE" evidence="7">
    <location>
        <begin position="10"/>
        <end position="358"/>
    </location>
</feature>
<dbReference type="AlphaFoldDB" id="B1WZX0"/>
<comment type="catalytic activity">
    <reaction evidence="6">
        <text>a sn-glycero-3-phosphodiester + H2O = an alcohol + sn-glycerol 3-phosphate + H(+)</text>
        <dbReference type="Rhea" id="RHEA:12969"/>
        <dbReference type="ChEBI" id="CHEBI:15377"/>
        <dbReference type="ChEBI" id="CHEBI:15378"/>
        <dbReference type="ChEBI" id="CHEBI:30879"/>
        <dbReference type="ChEBI" id="CHEBI:57597"/>
        <dbReference type="ChEBI" id="CHEBI:83408"/>
        <dbReference type="EC" id="3.1.4.46"/>
    </reaction>
</comment>
<accession>B1WZX0</accession>
<evidence type="ECO:0000256" key="5">
    <source>
        <dbReference type="ARBA" id="ARBA00022801"/>
    </source>
</evidence>
<dbReference type="GO" id="GO:0042597">
    <property type="term" value="C:periplasmic space"/>
    <property type="evidence" value="ECO:0007669"/>
    <property type="project" value="TreeGrafter"/>
</dbReference>
<protein>
    <recommendedName>
        <fullName evidence="2">glycerophosphodiester phosphodiesterase</fullName>
        <ecNumber evidence="2">3.1.4.46</ecNumber>
    </recommendedName>
</protein>
<evidence type="ECO:0000313" key="9">
    <source>
        <dbReference type="Proteomes" id="UP000001203"/>
    </source>
</evidence>
<dbReference type="RefSeq" id="WP_009545312.1">
    <property type="nucleotide sequence ID" value="NC_010546.1"/>
</dbReference>
<reference evidence="8 9" key="1">
    <citation type="journal article" date="2008" name="Proc. Natl. Acad. Sci. U.S.A.">
        <title>The genome of Cyanothece 51142, a unicellular diazotrophic cyanobacterium important in the marine nitrogen cycle.</title>
        <authorList>
            <person name="Welsh E.A."/>
            <person name="Liberton M."/>
            <person name="Stoeckel J."/>
            <person name="Loh T."/>
            <person name="Elvitigala T."/>
            <person name="Wang C."/>
            <person name="Wollam A."/>
            <person name="Fulton R.S."/>
            <person name="Clifton S.W."/>
            <person name="Jacobs J.M."/>
            <person name="Aurora R."/>
            <person name="Ghosh B.K."/>
            <person name="Sherman L.A."/>
            <person name="Smith R.D."/>
            <person name="Wilson R.K."/>
            <person name="Pakrasi H.B."/>
        </authorList>
    </citation>
    <scope>NUCLEOTIDE SEQUENCE [LARGE SCALE GENOMIC DNA]</scope>
    <source>
        <strain evidence="9">ATCC 51142 / BH68</strain>
    </source>
</reference>
<dbReference type="GO" id="GO:0006071">
    <property type="term" value="P:glycerol metabolic process"/>
    <property type="evidence" value="ECO:0007669"/>
    <property type="project" value="UniProtKB-KW"/>
</dbReference>
<dbReference type="PANTHER" id="PTHR43620:SF7">
    <property type="entry name" value="GLYCEROPHOSPHODIESTER PHOSPHODIESTERASE GDPD5-RELATED"/>
    <property type="match status" value="1"/>
</dbReference>
<dbReference type="Pfam" id="PF03009">
    <property type="entry name" value="GDPD"/>
    <property type="match status" value="1"/>
</dbReference>
<dbReference type="KEGG" id="cyt:cce_3521"/>
<dbReference type="Proteomes" id="UP000001203">
    <property type="component" value="Chromosome circular"/>
</dbReference>
<gene>
    <name evidence="8" type="ordered locus">cce_3521</name>
</gene>
<evidence type="ECO:0000313" key="8">
    <source>
        <dbReference type="EMBL" id="ACB52869.1"/>
    </source>
</evidence>
<evidence type="ECO:0000256" key="4">
    <source>
        <dbReference type="ARBA" id="ARBA00022798"/>
    </source>
</evidence>
<dbReference type="GO" id="GO:0006629">
    <property type="term" value="P:lipid metabolic process"/>
    <property type="evidence" value="ECO:0007669"/>
    <property type="project" value="InterPro"/>
</dbReference>
<dbReference type="InterPro" id="IPR017946">
    <property type="entry name" value="PLC-like_Pdiesterase_TIM-brl"/>
</dbReference>
<name>B1WZX0_CROS5</name>
<dbReference type="HOGENOM" id="CLU_030226_0_1_3"/>